<dbReference type="Gene3D" id="3.40.50.10860">
    <property type="entry name" value="Leucine Dehydrogenase, chain A, domain 1"/>
    <property type="match status" value="1"/>
</dbReference>
<evidence type="ECO:0000259" key="3">
    <source>
        <dbReference type="SMART" id="SM00839"/>
    </source>
</evidence>
<dbReference type="PANTHER" id="PTHR11606">
    <property type="entry name" value="GLUTAMATE DEHYDROGENASE"/>
    <property type="match status" value="1"/>
</dbReference>
<name>A0A381PY55_9ZZZZ</name>
<dbReference type="PANTHER" id="PTHR11606:SF13">
    <property type="entry name" value="GLUTAMATE DEHYDROGENASE 1, MITOCHONDRIAL"/>
    <property type="match status" value="1"/>
</dbReference>
<dbReference type="SMART" id="SM00839">
    <property type="entry name" value="ELFV_dehydrog"/>
    <property type="match status" value="1"/>
</dbReference>
<dbReference type="InterPro" id="IPR014362">
    <property type="entry name" value="Glu_DH"/>
</dbReference>
<evidence type="ECO:0000256" key="1">
    <source>
        <dbReference type="ARBA" id="ARBA00006382"/>
    </source>
</evidence>
<dbReference type="GO" id="GO:0004352">
    <property type="term" value="F:glutamate dehydrogenase (NAD+) activity"/>
    <property type="evidence" value="ECO:0007669"/>
    <property type="project" value="TreeGrafter"/>
</dbReference>
<dbReference type="InterPro" id="IPR046346">
    <property type="entry name" value="Aminoacid_DH-like_N_sf"/>
</dbReference>
<dbReference type="InterPro" id="IPR006096">
    <property type="entry name" value="Glu/Leu/Phe/Val/Trp_DH_C"/>
</dbReference>
<keyword evidence="2" id="KW-0560">Oxidoreductase</keyword>
<sequence>MTDTTSLFATALAQFKRGADLIDLPDDLRSILSQPKNEVIVNFPVRMNDGSYRVFRGYRIQHSNLLGPYKGGVRFHPLVNLDEVKALASWMTWKSALCEIPFGGAKGGISFDPNTLEADELERVVRRFTHALGENIGPDHDIPAPDLGSNAQSMVWMMDTYANSTGATERQNVKRIVTGKTLETGGSPGREKATGQGVVFCLQHWADEVGFDLAGATASLQGFGNVGSAAGRILQVHGVRMVAVADHGGAIADEDGIDAFELTDWVREHGSVAGFPRAMWIDPDDYWAVPTDLLLPAALENQITIENVHQIQARVVVEAANGPTSLEAEQVLADRGIDVLPDILVNAGGVIVSYFEWLQNRSAQRWSLEDVDFKLRDTLWQACDAVADLRAELEAPSRRDAAYAVALRRLQVVYQQRGIFP</sequence>
<dbReference type="Pfam" id="PF00208">
    <property type="entry name" value="ELFV_dehydrog"/>
    <property type="match status" value="1"/>
</dbReference>
<gene>
    <name evidence="4" type="ORF">METZ01_LOCUS24644</name>
</gene>
<dbReference type="AlphaFoldDB" id="A0A381PY55"/>
<proteinExistence type="inferred from homology"/>
<organism evidence="4">
    <name type="scientific">marine metagenome</name>
    <dbReference type="NCBI Taxonomy" id="408172"/>
    <lineage>
        <taxon>unclassified sequences</taxon>
        <taxon>metagenomes</taxon>
        <taxon>ecological metagenomes</taxon>
    </lineage>
</organism>
<dbReference type="Pfam" id="PF02812">
    <property type="entry name" value="ELFV_dehydrog_N"/>
    <property type="match status" value="1"/>
</dbReference>
<dbReference type="PRINTS" id="PR00082">
    <property type="entry name" value="GLFDHDRGNASE"/>
</dbReference>
<dbReference type="SUPFAM" id="SSF53223">
    <property type="entry name" value="Aminoacid dehydrogenase-like, N-terminal domain"/>
    <property type="match status" value="1"/>
</dbReference>
<dbReference type="Gene3D" id="3.40.50.720">
    <property type="entry name" value="NAD(P)-binding Rossmann-like Domain"/>
    <property type="match status" value="1"/>
</dbReference>
<dbReference type="InterPro" id="IPR006097">
    <property type="entry name" value="Glu/Leu/Phe/Val/Trp_DH_dimer"/>
</dbReference>
<dbReference type="PROSITE" id="PS00074">
    <property type="entry name" value="GLFV_DEHYDROGENASE"/>
    <property type="match status" value="1"/>
</dbReference>
<accession>A0A381PY55</accession>
<feature type="domain" description="Glutamate/phenylalanine/leucine/valine/L-tryptophan dehydrogenase C-terminal" evidence="3">
    <location>
        <begin position="187"/>
        <end position="418"/>
    </location>
</feature>
<comment type="similarity">
    <text evidence="1">Belongs to the Glu/Leu/Phe/Val dehydrogenases family.</text>
</comment>
<dbReference type="InterPro" id="IPR006095">
    <property type="entry name" value="Glu/Leu/Phe/Val/Trp_DH"/>
</dbReference>
<reference evidence="4" key="1">
    <citation type="submission" date="2018-05" db="EMBL/GenBank/DDBJ databases">
        <authorList>
            <person name="Lanie J.A."/>
            <person name="Ng W.-L."/>
            <person name="Kazmierczak K.M."/>
            <person name="Andrzejewski T.M."/>
            <person name="Davidsen T.M."/>
            <person name="Wayne K.J."/>
            <person name="Tettelin H."/>
            <person name="Glass J.I."/>
            <person name="Rusch D."/>
            <person name="Podicherti R."/>
            <person name="Tsui H.-C.T."/>
            <person name="Winkler M.E."/>
        </authorList>
    </citation>
    <scope>NUCLEOTIDE SEQUENCE</scope>
</reference>
<dbReference type="GO" id="GO:0006538">
    <property type="term" value="P:L-glutamate catabolic process"/>
    <property type="evidence" value="ECO:0007669"/>
    <property type="project" value="TreeGrafter"/>
</dbReference>
<protein>
    <recommendedName>
        <fullName evidence="3">Glutamate/phenylalanine/leucine/valine/L-tryptophan dehydrogenase C-terminal domain-containing protein</fullName>
    </recommendedName>
</protein>
<dbReference type="CDD" id="cd01076">
    <property type="entry name" value="NAD_bind_1_Glu_DH"/>
    <property type="match status" value="1"/>
</dbReference>
<evidence type="ECO:0000313" key="4">
    <source>
        <dbReference type="EMBL" id="SUZ71790.1"/>
    </source>
</evidence>
<dbReference type="SUPFAM" id="SSF51735">
    <property type="entry name" value="NAD(P)-binding Rossmann-fold domains"/>
    <property type="match status" value="1"/>
</dbReference>
<dbReference type="PIRSF" id="PIRSF000185">
    <property type="entry name" value="Glu_DH"/>
    <property type="match status" value="1"/>
</dbReference>
<evidence type="ECO:0000256" key="2">
    <source>
        <dbReference type="ARBA" id="ARBA00023002"/>
    </source>
</evidence>
<dbReference type="InterPro" id="IPR033524">
    <property type="entry name" value="Glu/Leu/Phe/Val_DH_AS"/>
</dbReference>
<dbReference type="EMBL" id="UINC01001133">
    <property type="protein sequence ID" value="SUZ71790.1"/>
    <property type="molecule type" value="Genomic_DNA"/>
</dbReference>
<dbReference type="InterPro" id="IPR036291">
    <property type="entry name" value="NAD(P)-bd_dom_sf"/>
</dbReference>
<dbReference type="InterPro" id="IPR033922">
    <property type="entry name" value="NAD_bind_Glu_DH"/>
</dbReference>